<protein>
    <submittedName>
        <fullName evidence="2">Uncharacterized protein</fullName>
    </submittedName>
</protein>
<dbReference type="Proteomes" id="UP000765509">
    <property type="component" value="Unassembled WGS sequence"/>
</dbReference>
<evidence type="ECO:0000256" key="1">
    <source>
        <dbReference type="SAM" id="MobiDB-lite"/>
    </source>
</evidence>
<evidence type="ECO:0000313" key="3">
    <source>
        <dbReference type="Proteomes" id="UP000765509"/>
    </source>
</evidence>
<dbReference type="EMBL" id="AVOT02128786">
    <property type="protein sequence ID" value="MBW0587971.1"/>
    <property type="molecule type" value="Genomic_DNA"/>
</dbReference>
<gene>
    <name evidence="2" type="ORF">O181_127686</name>
</gene>
<proteinExistence type="predicted"/>
<keyword evidence="3" id="KW-1185">Reference proteome</keyword>
<dbReference type="AlphaFoldDB" id="A0A9Q3KWP4"/>
<feature type="compositionally biased region" description="Polar residues" evidence="1">
    <location>
        <begin position="57"/>
        <end position="67"/>
    </location>
</feature>
<evidence type="ECO:0000313" key="2">
    <source>
        <dbReference type="EMBL" id="MBW0587971.1"/>
    </source>
</evidence>
<comment type="caution">
    <text evidence="2">The sequence shown here is derived from an EMBL/GenBank/DDBJ whole genome shotgun (WGS) entry which is preliminary data.</text>
</comment>
<organism evidence="2 3">
    <name type="scientific">Austropuccinia psidii MF-1</name>
    <dbReference type="NCBI Taxonomy" id="1389203"/>
    <lineage>
        <taxon>Eukaryota</taxon>
        <taxon>Fungi</taxon>
        <taxon>Dikarya</taxon>
        <taxon>Basidiomycota</taxon>
        <taxon>Pucciniomycotina</taxon>
        <taxon>Pucciniomycetes</taxon>
        <taxon>Pucciniales</taxon>
        <taxon>Sphaerophragmiaceae</taxon>
        <taxon>Austropuccinia</taxon>
    </lineage>
</organism>
<feature type="region of interest" description="Disordered" evidence="1">
    <location>
        <begin position="1"/>
        <end position="92"/>
    </location>
</feature>
<feature type="compositionally biased region" description="Polar residues" evidence="1">
    <location>
        <begin position="1"/>
        <end position="29"/>
    </location>
</feature>
<accession>A0A9Q3KWP4</accession>
<name>A0A9Q3KWP4_9BASI</name>
<sequence length="92" mass="10010">MAQTLGNSIEFNEQPTSAPESGSETSDIASSHELGIEVEIQSHEDNQDQQVLPECQPPSSQKLNFQSYEKEKTVEPGAPTEDDGQDDVIFSG</sequence>
<reference evidence="2" key="1">
    <citation type="submission" date="2021-03" db="EMBL/GenBank/DDBJ databases">
        <title>Draft genome sequence of rust myrtle Austropuccinia psidii MF-1, a brazilian biotype.</title>
        <authorList>
            <person name="Quecine M.C."/>
            <person name="Pachon D.M.R."/>
            <person name="Bonatelli M.L."/>
            <person name="Correr F.H."/>
            <person name="Franceschini L.M."/>
            <person name="Leite T.F."/>
            <person name="Margarido G.R.A."/>
            <person name="Almeida C.A."/>
            <person name="Ferrarezi J.A."/>
            <person name="Labate C.A."/>
        </authorList>
    </citation>
    <scope>NUCLEOTIDE SEQUENCE</scope>
    <source>
        <strain evidence="2">MF-1</strain>
    </source>
</reference>